<evidence type="ECO:0000256" key="3">
    <source>
        <dbReference type="ARBA" id="ARBA00012438"/>
    </source>
</evidence>
<evidence type="ECO:0000313" key="15">
    <source>
        <dbReference type="EMBL" id="RXZ87923.1"/>
    </source>
</evidence>
<dbReference type="InterPro" id="IPR003661">
    <property type="entry name" value="HisK_dim/P_dom"/>
</dbReference>
<dbReference type="Proteomes" id="UP000292686">
    <property type="component" value="Unassembled WGS sequence"/>
</dbReference>
<feature type="domain" description="Histidine kinase" evidence="12">
    <location>
        <begin position="221"/>
        <end position="430"/>
    </location>
</feature>
<evidence type="ECO:0000259" key="12">
    <source>
        <dbReference type="PROSITE" id="PS50109"/>
    </source>
</evidence>
<dbReference type="EC" id="2.7.13.3" evidence="3"/>
<feature type="domain" description="HAMP" evidence="13">
    <location>
        <begin position="160"/>
        <end position="213"/>
    </location>
</feature>
<dbReference type="PROSITE" id="PS50109">
    <property type="entry name" value="HIS_KIN"/>
    <property type="match status" value="1"/>
</dbReference>
<reference evidence="15 16" key="1">
    <citation type="submission" date="2019-01" db="EMBL/GenBank/DDBJ databases">
        <title>Agromyces.</title>
        <authorList>
            <person name="Li J."/>
        </authorList>
    </citation>
    <scope>NUCLEOTIDE SEQUENCE [LARGE SCALE GENOMIC DNA]</scope>
    <source>
        <strain evidence="15 16">DSM 23870</strain>
    </source>
</reference>
<evidence type="ECO:0000313" key="14">
    <source>
        <dbReference type="EMBL" id="NYD67908.1"/>
    </source>
</evidence>
<dbReference type="SUPFAM" id="SSF158472">
    <property type="entry name" value="HAMP domain-like"/>
    <property type="match status" value="1"/>
</dbReference>
<keyword evidence="7 14" id="KW-0418">Kinase</keyword>
<evidence type="ECO:0000259" key="13">
    <source>
        <dbReference type="PROSITE" id="PS50885"/>
    </source>
</evidence>
<evidence type="ECO:0000256" key="7">
    <source>
        <dbReference type="ARBA" id="ARBA00022777"/>
    </source>
</evidence>
<evidence type="ECO:0000256" key="1">
    <source>
        <dbReference type="ARBA" id="ARBA00000085"/>
    </source>
</evidence>
<dbReference type="InterPro" id="IPR050428">
    <property type="entry name" value="TCS_sensor_his_kinase"/>
</dbReference>
<evidence type="ECO:0000256" key="5">
    <source>
        <dbReference type="ARBA" id="ARBA00022679"/>
    </source>
</evidence>
<proteinExistence type="predicted"/>
<dbReference type="SUPFAM" id="SSF47384">
    <property type="entry name" value="Homodimeric domain of signal transducing histidine kinase"/>
    <property type="match status" value="1"/>
</dbReference>
<dbReference type="OrthoDB" id="9786919at2"/>
<gene>
    <name evidence="14" type="ORF">BJ972_002427</name>
    <name evidence="15" type="ORF">ESP50_01635</name>
</gene>
<dbReference type="InterPro" id="IPR003660">
    <property type="entry name" value="HAMP_dom"/>
</dbReference>
<dbReference type="Gene3D" id="6.10.340.10">
    <property type="match status" value="1"/>
</dbReference>
<evidence type="ECO:0000256" key="2">
    <source>
        <dbReference type="ARBA" id="ARBA00004236"/>
    </source>
</evidence>
<comment type="caution">
    <text evidence="15">The sequence shown here is derived from an EMBL/GenBank/DDBJ whole genome shotgun (WGS) entry which is preliminary data.</text>
</comment>
<dbReference type="SUPFAM" id="SSF55874">
    <property type="entry name" value="ATPase domain of HSP90 chaperone/DNA topoisomerase II/histidine kinase"/>
    <property type="match status" value="1"/>
</dbReference>
<evidence type="ECO:0000256" key="6">
    <source>
        <dbReference type="ARBA" id="ARBA00022692"/>
    </source>
</evidence>
<dbReference type="InterPro" id="IPR003594">
    <property type="entry name" value="HATPase_dom"/>
</dbReference>
<feature type="transmembrane region" description="Helical" evidence="11">
    <location>
        <begin position="138"/>
        <end position="159"/>
    </location>
</feature>
<dbReference type="EMBL" id="SDPM01000001">
    <property type="protein sequence ID" value="RXZ87923.1"/>
    <property type="molecule type" value="Genomic_DNA"/>
</dbReference>
<name>A0A4Q2MBR7_9MICO</name>
<evidence type="ECO:0000256" key="10">
    <source>
        <dbReference type="ARBA" id="ARBA00023136"/>
    </source>
</evidence>
<dbReference type="PANTHER" id="PTHR45436">
    <property type="entry name" value="SENSOR HISTIDINE KINASE YKOH"/>
    <property type="match status" value="1"/>
</dbReference>
<keyword evidence="6 11" id="KW-0812">Transmembrane</keyword>
<dbReference type="GO" id="GO:0005886">
    <property type="term" value="C:plasma membrane"/>
    <property type="evidence" value="ECO:0007669"/>
    <property type="project" value="UniProtKB-SubCell"/>
</dbReference>
<dbReference type="Proteomes" id="UP000581087">
    <property type="component" value="Unassembled WGS sequence"/>
</dbReference>
<dbReference type="AlphaFoldDB" id="A0A4Q2MBR7"/>
<sequence length="430" mass="44868">MRFRAALGAALAVAVILVVGAFGFVALLTGALRANIEESAALDAEAAATSLEGSGSTTLPDDDRLLVLVDESGRVVSASDEDIALPEPVPNDDVFTARVDGDEVVFASEDVEIGDTDYRLLAGRSLDDANEAVATVTGLLGVAVPLIVLLVGATTWIVVGRSLAPVERIRSEVASIEASGLDRRVPVPPSGDEIARLAETMNGMLARLEGASIAQRRFVSDASHELRSPLASIRQYAEVASLHPDRIDASELSATVLAEGARLQAIIESLLILAKLDESAATIDRRPVDLDDILLTECSRLRSSTTLTIDGSGITAARVSGDERLLARVIRNLADNAARHAHSQIAVASTDVDGVVTIVVEDDGSGVPAPERSRVFDRFVRLDESRARDAGGSGLGLAIVADIVRAHGGSVAVDDSALGGARFVVRLPAS</sequence>
<dbReference type="SMART" id="SM00304">
    <property type="entry name" value="HAMP"/>
    <property type="match status" value="1"/>
</dbReference>
<evidence type="ECO:0000256" key="4">
    <source>
        <dbReference type="ARBA" id="ARBA00022553"/>
    </source>
</evidence>
<protein>
    <recommendedName>
        <fullName evidence="3">histidine kinase</fullName>
        <ecNumber evidence="3">2.7.13.3</ecNumber>
    </recommendedName>
</protein>
<evidence type="ECO:0000256" key="8">
    <source>
        <dbReference type="ARBA" id="ARBA00022989"/>
    </source>
</evidence>
<evidence type="ECO:0000313" key="17">
    <source>
        <dbReference type="Proteomes" id="UP000581087"/>
    </source>
</evidence>
<dbReference type="SMART" id="SM00387">
    <property type="entry name" value="HATPase_c"/>
    <property type="match status" value="1"/>
</dbReference>
<keyword evidence="9" id="KW-0902">Two-component regulatory system</keyword>
<dbReference type="InterPro" id="IPR036097">
    <property type="entry name" value="HisK_dim/P_sf"/>
</dbReference>
<dbReference type="InterPro" id="IPR036890">
    <property type="entry name" value="HATPase_C_sf"/>
</dbReference>
<evidence type="ECO:0000256" key="11">
    <source>
        <dbReference type="SAM" id="Phobius"/>
    </source>
</evidence>
<dbReference type="SMART" id="SM00388">
    <property type="entry name" value="HisKA"/>
    <property type="match status" value="1"/>
</dbReference>
<keyword evidence="16" id="KW-1185">Reference proteome</keyword>
<dbReference type="Pfam" id="PF00512">
    <property type="entry name" value="HisKA"/>
    <property type="match status" value="1"/>
</dbReference>
<dbReference type="Pfam" id="PF00672">
    <property type="entry name" value="HAMP"/>
    <property type="match status" value="1"/>
</dbReference>
<dbReference type="CDD" id="cd06225">
    <property type="entry name" value="HAMP"/>
    <property type="match status" value="1"/>
</dbReference>
<organism evidence="15 16">
    <name type="scientific">Agromyces atrinae</name>
    <dbReference type="NCBI Taxonomy" id="592376"/>
    <lineage>
        <taxon>Bacteria</taxon>
        <taxon>Bacillati</taxon>
        <taxon>Actinomycetota</taxon>
        <taxon>Actinomycetes</taxon>
        <taxon>Micrococcales</taxon>
        <taxon>Microbacteriaceae</taxon>
        <taxon>Agromyces</taxon>
    </lineage>
</organism>
<dbReference type="Pfam" id="PF02518">
    <property type="entry name" value="HATPase_c"/>
    <property type="match status" value="1"/>
</dbReference>
<evidence type="ECO:0000256" key="9">
    <source>
        <dbReference type="ARBA" id="ARBA00023012"/>
    </source>
</evidence>
<keyword evidence="8 11" id="KW-1133">Transmembrane helix</keyword>
<dbReference type="InterPro" id="IPR005467">
    <property type="entry name" value="His_kinase_dom"/>
</dbReference>
<dbReference type="GO" id="GO:0000155">
    <property type="term" value="F:phosphorelay sensor kinase activity"/>
    <property type="evidence" value="ECO:0007669"/>
    <property type="project" value="InterPro"/>
</dbReference>
<keyword evidence="10 11" id="KW-0472">Membrane</keyword>
<dbReference type="PANTHER" id="PTHR45436:SF5">
    <property type="entry name" value="SENSOR HISTIDINE KINASE TRCS"/>
    <property type="match status" value="1"/>
</dbReference>
<keyword evidence="4" id="KW-0597">Phosphoprotein</keyword>
<dbReference type="CDD" id="cd00082">
    <property type="entry name" value="HisKA"/>
    <property type="match status" value="1"/>
</dbReference>
<keyword evidence="5" id="KW-0808">Transferase</keyword>
<dbReference type="Gene3D" id="1.10.287.130">
    <property type="match status" value="1"/>
</dbReference>
<reference evidence="14 17" key="2">
    <citation type="submission" date="2020-07" db="EMBL/GenBank/DDBJ databases">
        <title>Sequencing the genomes of 1000 actinobacteria strains.</title>
        <authorList>
            <person name="Klenk H.-P."/>
        </authorList>
    </citation>
    <scope>NUCLEOTIDE SEQUENCE [LARGE SCALE GENOMIC DNA]</scope>
    <source>
        <strain evidence="14 17">DSM 23870</strain>
    </source>
</reference>
<comment type="catalytic activity">
    <reaction evidence="1">
        <text>ATP + protein L-histidine = ADP + protein N-phospho-L-histidine.</text>
        <dbReference type="EC" id="2.7.13.3"/>
    </reaction>
</comment>
<comment type="subcellular location">
    <subcellularLocation>
        <location evidence="2">Cell membrane</location>
    </subcellularLocation>
</comment>
<dbReference type="Gene3D" id="3.30.565.10">
    <property type="entry name" value="Histidine kinase-like ATPase, C-terminal domain"/>
    <property type="match status" value="1"/>
</dbReference>
<dbReference type="PRINTS" id="PR00344">
    <property type="entry name" value="BCTRLSENSOR"/>
</dbReference>
<accession>A0A4Q2MBR7</accession>
<dbReference type="RefSeq" id="WP_129172188.1">
    <property type="nucleotide sequence ID" value="NZ_JACCBI010000001.1"/>
</dbReference>
<dbReference type="EMBL" id="JACCBI010000001">
    <property type="protein sequence ID" value="NYD67908.1"/>
    <property type="molecule type" value="Genomic_DNA"/>
</dbReference>
<evidence type="ECO:0000313" key="16">
    <source>
        <dbReference type="Proteomes" id="UP000292686"/>
    </source>
</evidence>
<dbReference type="PROSITE" id="PS50885">
    <property type="entry name" value="HAMP"/>
    <property type="match status" value="1"/>
</dbReference>
<dbReference type="InterPro" id="IPR004358">
    <property type="entry name" value="Sig_transdc_His_kin-like_C"/>
</dbReference>